<dbReference type="AlphaFoldDB" id="A0A9W6IB60"/>
<name>A0A9W6IB60_9ACTN</name>
<dbReference type="RefSeq" id="WP_271222585.1">
    <property type="nucleotide sequence ID" value="NZ_BAAAVD010000033.1"/>
</dbReference>
<accession>A0A9W6IB60</accession>
<evidence type="ECO:0000313" key="2">
    <source>
        <dbReference type="Proteomes" id="UP001143474"/>
    </source>
</evidence>
<dbReference type="Gene3D" id="2.120.10.30">
    <property type="entry name" value="TolB, C-terminal domain"/>
    <property type="match status" value="1"/>
</dbReference>
<proteinExistence type="predicted"/>
<dbReference type="SUPFAM" id="SSF82171">
    <property type="entry name" value="DPP6 N-terminal domain-like"/>
    <property type="match status" value="1"/>
</dbReference>
<evidence type="ECO:0000313" key="1">
    <source>
        <dbReference type="EMBL" id="GLK14344.1"/>
    </source>
</evidence>
<keyword evidence="2" id="KW-1185">Reference proteome</keyword>
<dbReference type="InterPro" id="IPR011042">
    <property type="entry name" value="6-blade_b-propeller_TolB-like"/>
</dbReference>
<organism evidence="1 2">
    <name type="scientific">Streptosporangium carneum</name>
    <dbReference type="NCBI Taxonomy" id="47481"/>
    <lineage>
        <taxon>Bacteria</taxon>
        <taxon>Bacillati</taxon>
        <taxon>Actinomycetota</taxon>
        <taxon>Actinomycetes</taxon>
        <taxon>Streptosporangiales</taxon>
        <taxon>Streptosporangiaceae</taxon>
        <taxon>Streptosporangium</taxon>
    </lineage>
</organism>
<comment type="caution">
    <text evidence="1">The sequence shown here is derived from an EMBL/GenBank/DDBJ whole genome shotgun (WGS) entry which is preliminary data.</text>
</comment>
<gene>
    <name evidence="1" type="ORF">GCM10017600_77560</name>
</gene>
<reference evidence="1" key="2">
    <citation type="submission" date="2023-01" db="EMBL/GenBank/DDBJ databases">
        <authorList>
            <person name="Sun Q."/>
            <person name="Evtushenko L."/>
        </authorList>
    </citation>
    <scope>NUCLEOTIDE SEQUENCE</scope>
    <source>
        <strain evidence="1">VKM Ac-2007</strain>
    </source>
</reference>
<protein>
    <submittedName>
        <fullName evidence="1">TolB-like translocation protein signal peptide</fullName>
    </submittedName>
</protein>
<sequence length="325" mass="35318">MNARTRWIVLTVATLVLAASATAYLVFATDRAVRTEAAAALPKGEMTLSGEGLLTLDGRGTLTRQAGGSRTTLDRTCARFHAAVSTAVCMITDMGARTRYYATVLDGSLRETRRVEVPGVPSRARVSPSGNMVSWTVFVSGDSYLSSGLSTRTGILDTRTGRTVPSLEEFALYRDGRRDTSPDHNYWGVTFTGDDDHFYVTVSTKGEFYLARGSYAARRVDTVRRGVECPSLSPDQTRVAYKKRTGDASSPWRVHVLDLASGRDTALAEDHSVDDQVAWLDDGAVMYARLAGERSDVWTVPADGTGTPRKLLEDAFSPVSLGRTK</sequence>
<dbReference type="EMBL" id="BSEV01000031">
    <property type="protein sequence ID" value="GLK14344.1"/>
    <property type="molecule type" value="Genomic_DNA"/>
</dbReference>
<dbReference type="Proteomes" id="UP001143474">
    <property type="component" value="Unassembled WGS sequence"/>
</dbReference>
<reference evidence="1" key="1">
    <citation type="journal article" date="2014" name="Int. J. Syst. Evol. Microbiol.">
        <title>Complete genome sequence of Corynebacterium casei LMG S-19264T (=DSM 44701T), isolated from a smear-ripened cheese.</title>
        <authorList>
            <consortium name="US DOE Joint Genome Institute (JGI-PGF)"/>
            <person name="Walter F."/>
            <person name="Albersmeier A."/>
            <person name="Kalinowski J."/>
            <person name="Ruckert C."/>
        </authorList>
    </citation>
    <scope>NUCLEOTIDE SEQUENCE</scope>
    <source>
        <strain evidence="1">VKM Ac-2007</strain>
    </source>
</reference>